<evidence type="ECO:0000256" key="1">
    <source>
        <dbReference type="SAM" id="MobiDB-lite"/>
    </source>
</evidence>
<reference evidence="2" key="1">
    <citation type="journal article" date="2014" name="Front. Microbiol.">
        <title>High frequency of phylogenetically diverse reductive dehalogenase-homologous genes in deep subseafloor sedimentary metagenomes.</title>
        <authorList>
            <person name="Kawai M."/>
            <person name="Futagami T."/>
            <person name="Toyoda A."/>
            <person name="Takaki Y."/>
            <person name="Nishi S."/>
            <person name="Hori S."/>
            <person name="Arai W."/>
            <person name="Tsubouchi T."/>
            <person name="Morono Y."/>
            <person name="Uchiyama I."/>
            <person name="Ito T."/>
            <person name="Fujiyama A."/>
            <person name="Inagaki F."/>
            <person name="Takami H."/>
        </authorList>
    </citation>
    <scope>NUCLEOTIDE SEQUENCE</scope>
    <source>
        <strain evidence="2">Expedition CK06-06</strain>
    </source>
</reference>
<gene>
    <name evidence="2" type="ORF">S01H1_44858</name>
</gene>
<dbReference type="EMBL" id="BARS01028635">
    <property type="protein sequence ID" value="GAG10769.1"/>
    <property type="molecule type" value="Genomic_DNA"/>
</dbReference>
<sequence length="125" mass="13799">MSDAEETTMEEDVDRLEAVAEEAATEADVEKPKGLTMDDVKVGFISGLTNDDDFVFEIIGKDPTLIELMGLVNFAEKRVKRIFEEKQFSGDMLVNEVGKAVAVVKQQLDQVLAAVLPPKEPDNKL</sequence>
<organism evidence="2">
    <name type="scientific">marine sediment metagenome</name>
    <dbReference type="NCBI Taxonomy" id="412755"/>
    <lineage>
        <taxon>unclassified sequences</taxon>
        <taxon>metagenomes</taxon>
        <taxon>ecological metagenomes</taxon>
    </lineage>
</organism>
<name>X0UY44_9ZZZZ</name>
<dbReference type="AlphaFoldDB" id="X0UY44"/>
<accession>X0UY44</accession>
<evidence type="ECO:0000313" key="2">
    <source>
        <dbReference type="EMBL" id="GAG10769.1"/>
    </source>
</evidence>
<feature type="region of interest" description="Disordered" evidence="1">
    <location>
        <begin position="1"/>
        <end position="31"/>
    </location>
</feature>
<comment type="caution">
    <text evidence="2">The sequence shown here is derived from an EMBL/GenBank/DDBJ whole genome shotgun (WGS) entry which is preliminary data.</text>
</comment>
<feature type="compositionally biased region" description="Acidic residues" evidence="1">
    <location>
        <begin position="1"/>
        <end position="27"/>
    </location>
</feature>
<protein>
    <submittedName>
        <fullName evidence="2">Uncharacterized protein</fullName>
    </submittedName>
</protein>
<proteinExistence type="predicted"/>